<dbReference type="PANTHER" id="PTHR13219">
    <property type="entry name" value="TRANSMEMBRANE PROTEIN 94"/>
    <property type="match status" value="1"/>
</dbReference>
<accession>A0AAD9DB97</accession>
<keyword evidence="2" id="KW-1133">Transmembrane helix</keyword>
<feature type="region of interest" description="Disordered" evidence="1">
    <location>
        <begin position="382"/>
        <end position="401"/>
    </location>
</feature>
<feature type="compositionally biased region" description="Basic and acidic residues" evidence="1">
    <location>
        <begin position="15"/>
        <end position="29"/>
    </location>
</feature>
<dbReference type="Proteomes" id="UP001224775">
    <property type="component" value="Unassembled WGS sequence"/>
</dbReference>
<feature type="region of interest" description="Disordered" evidence="1">
    <location>
        <begin position="323"/>
        <end position="355"/>
    </location>
</feature>
<feature type="transmembrane region" description="Helical" evidence="2">
    <location>
        <begin position="925"/>
        <end position="947"/>
    </location>
</feature>
<evidence type="ECO:0000256" key="2">
    <source>
        <dbReference type="SAM" id="Phobius"/>
    </source>
</evidence>
<evidence type="ECO:0000313" key="4">
    <source>
        <dbReference type="Proteomes" id="UP001224775"/>
    </source>
</evidence>
<reference evidence="3" key="1">
    <citation type="submission" date="2023-06" db="EMBL/GenBank/DDBJ databases">
        <title>Survivors Of The Sea: Transcriptome response of Skeletonema marinoi to long-term dormancy.</title>
        <authorList>
            <person name="Pinder M.I.M."/>
            <person name="Kourtchenko O."/>
            <person name="Robertson E.K."/>
            <person name="Larsson T."/>
            <person name="Maumus F."/>
            <person name="Osuna-Cruz C.M."/>
            <person name="Vancaester E."/>
            <person name="Stenow R."/>
            <person name="Vandepoele K."/>
            <person name="Ploug H."/>
            <person name="Bruchert V."/>
            <person name="Godhe A."/>
            <person name="Topel M."/>
        </authorList>
    </citation>
    <scope>NUCLEOTIDE SEQUENCE</scope>
    <source>
        <strain evidence="3">R05AC</strain>
    </source>
</reference>
<feature type="region of interest" description="Disordered" evidence="1">
    <location>
        <begin position="1"/>
        <end position="32"/>
    </location>
</feature>
<evidence type="ECO:0000256" key="1">
    <source>
        <dbReference type="SAM" id="MobiDB-lite"/>
    </source>
</evidence>
<organism evidence="3 4">
    <name type="scientific">Skeletonema marinoi</name>
    <dbReference type="NCBI Taxonomy" id="267567"/>
    <lineage>
        <taxon>Eukaryota</taxon>
        <taxon>Sar</taxon>
        <taxon>Stramenopiles</taxon>
        <taxon>Ochrophyta</taxon>
        <taxon>Bacillariophyta</taxon>
        <taxon>Coscinodiscophyceae</taxon>
        <taxon>Thalassiosirophycidae</taxon>
        <taxon>Thalassiosirales</taxon>
        <taxon>Skeletonemataceae</taxon>
        <taxon>Skeletonema</taxon>
        <taxon>Skeletonema marinoi-dohrnii complex</taxon>
    </lineage>
</organism>
<keyword evidence="2" id="KW-0472">Membrane</keyword>
<dbReference type="InterPro" id="IPR039720">
    <property type="entry name" value="TMEM94"/>
</dbReference>
<keyword evidence="4" id="KW-1185">Reference proteome</keyword>
<keyword evidence="2 3" id="KW-0812">Transmembrane</keyword>
<gene>
    <name evidence="3" type="ORF">QTG54_008264</name>
</gene>
<proteinExistence type="predicted"/>
<dbReference type="AlphaFoldDB" id="A0AAD9DB97"/>
<feature type="transmembrane region" description="Helical" evidence="2">
    <location>
        <begin position="166"/>
        <end position="188"/>
    </location>
</feature>
<feature type="transmembrane region" description="Helical" evidence="2">
    <location>
        <begin position="856"/>
        <end position="875"/>
    </location>
</feature>
<name>A0AAD9DB97_9STRA</name>
<protein>
    <submittedName>
        <fullName evidence="3">Transmembrane protein 94</fullName>
    </submittedName>
</protein>
<comment type="caution">
    <text evidence="3">The sequence shown here is derived from an EMBL/GenBank/DDBJ whole genome shotgun (WGS) entry which is preliminary data.</text>
</comment>
<evidence type="ECO:0000313" key="3">
    <source>
        <dbReference type="EMBL" id="KAK1741012.1"/>
    </source>
</evidence>
<dbReference type="PANTHER" id="PTHR13219:SF6">
    <property type="entry name" value="TRANSMEMBRANE PROTEIN 94"/>
    <property type="match status" value="1"/>
</dbReference>
<sequence>MTKSQSDDSDDDDDEKVKLDSDTNNHDVNTKSMLDNVGAIPRKNVEDVHSTYRISCSDIDGKEGDFIALKVGDTAPAKCRPLSSSSSSDDGIIEAGERLTIQSLPKMTKETLVFHDTPTPKAAKNSNQKVVVDCCHKGDIVSNITPEQTAKHRPPAVLRQGKAIRIAFFIIGLTLSVLPITSPVYLYLLESIGTSRILATAHPLASNQKWNRELMDRGGTLIKPSARLLFRYITATCSSRIVTTLPIRKGLSSKKVESSSDTLLNIPPASLYLLEKLGVVTALTLIDDELACDPFSTPQQLLIPSGQGGLKLLDLCPVYEEEEDADASEGTEHNGNTTTRDVSSDSDDSNDETRFNFNHSFYAPRKTLRSIRKYKKKKFAGGKVREEKGEEDEEREESKISSEVQFEDPQWWKFLPSLKCIGLVASAFGEGLLTAEKRKKKMAPNSSDGSISKPKTSLIDHLCCVERERNQLRLLSQCIGFDTAPNESGSRGDLSCFVERLRLHIISSNLLRERMQLDSHAMGLEEFRNWSLLYTDADVVFVKDKRLESGNQAMPDCFQGENSTISPLTAGDRKVINNTQKEWMLSDLDVQAFSYAPLPYTADQKIGSAKGKGIYLLDNAPASNPHIPSHDYWGLVKHQIFLGLLGSSVGPRKEIEPFIHSCNDAGVRFVYFSPRNMRRTKELASQMGLDVAWNCCISLRPLEEGADDNFRMTSNYADWDVNAKLPHGVEDVKRHLEEVDNVPLLVSLYTDVSKKTTAEMVDVFQDYNDTVLAVGLSHLPGNQKVFFGSDIAIGVDVLSEEVSFAEVGKGCDTLMPSEVAFVSSISTWSSSINLVGSQAMYHILEIIRIGRSSLEAAVTSVGFFFTGFATSVPIIPPLGSFLYNQVILPMIGLSLAFTDGSNEFMSRVPSKNESFRYSWRGSRRIYFNGLLRAFLPAVVPHFLYLIALGELMWKFDPQFVAENAFCHQTTVNSGSEAVVTSHQMRST</sequence>
<dbReference type="EMBL" id="JATAAI010000014">
    <property type="protein sequence ID" value="KAK1741012.1"/>
    <property type="molecule type" value="Genomic_DNA"/>
</dbReference>